<evidence type="ECO:0000256" key="1">
    <source>
        <dbReference type="ARBA" id="ARBA00001933"/>
    </source>
</evidence>
<comment type="similarity">
    <text evidence="3">Belongs to the class-V pyridoxal-phosphate-dependent aminotransferase family. SerC subfamily.</text>
</comment>
<evidence type="ECO:0000313" key="12">
    <source>
        <dbReference type="Proteomes" id="UP000683925"/>
    </source>
</evidence>
<dbReference type="EMBL" id="CAJJDP010000006">
    <property type="protein sequence ID" value="CAD8136365.1"/>
    <property type="molecule type" value="Genomic_DNA"/>
</dbReference>
<evidence type="ECO:0000256" key="8">
    <source>
        <dbReference type="ARBA" id="ARBA00022898"/>
    </source>
</evidence>
<dbReference type="GO" id="GO:0004648">
    <property type="term" value="F:O-phospho-L-serine:2-oxoglutarate aminotransferase activity"/>
    <property type="evidence" value="ECO:0007669"/>
    <property type="project" value="UniProtKB-EC"/>
</dbReference>
<evidence type="ECO:0000256" key="7">
    <source>
        <dbReference type="ARBA" id="ARBA00022679"/>
    </source>
</evidence>
<dbReference type="InterPro" id="IPR022278">
    <property type="entry name" value="Pser_aminoTfrase"/>
</dbReference>
<name>A0A8S1S9B6_PAROT</name>
<dbReference type="OMA" id="TIHTTIQ"/>
<protein>
    <recommendedName>
        <fullName evidence="4">phosphoserine transaminase</fullName>
        <ecNumber evidence="4">2.6.1.52</ecNumber>
    </recommendedName>
</protein>
<comment type="pathway">
    <text evidence="2">Amino-acid biosynthesis; L-serine biosynthesis; L-serine from 3-phospho-D-glycerate: step 2/3.</text>
</comment>
<gene>
    <name evidence="11" type="ORF">POCTA_138.1.T0070354</name>
</gene>
<keyword evidence="9" id="KW-0718">Serine biosynthesis</keyword>
<evidence type="ECO:0000256" key="4">
    <source>
        <dbReference type="ARBA" id="ARBA00013030"/>
    </source>
</evidence>
<evidence type="ECO:0000256" key="2">
    <source>
        <dbReference type="ARBA" id="ARBA00005099"/>
    </source>
</evidence>
<keyword evidence="12" id="KW-1185">Reference proteome</keyword>
<dbReference type="GO" id="GO:0005737">
    <property type="term" value="C:cytoplasm"/>
    <property type="evidence" value="ECO:0007669"/>
    <property type="project" value="TreeGrafter"/>
</dbReference>
<keyword evidence="8" id="KW-0663">Pyridoxal phosphate</keyword>
<dbReference type="Proteomes" id="UP000683925">
    <property type="component" value="Unassembled WGS sequence"/>
</dbReference>
<organism evidence="11 12">
    <name type="scientific">Paramecium octaurelia</name>
    <dbReference type="NCBI Taxonomy" id="43137"/>
    <lineage>
        <taxon>Eukaryota</taxon>
        <taxon>Sar</taxon>
        <taxon>Alveolata</taxon>
        <taxon>Ciliophora</taxon>
        <taxon>Intramacronucleata</taxon>
        <taxon>Oligohymenophorea</taxon>
        <taxon>Peniculida</taxon>
        <taxon>Parameciidae</taxon>
        <taxon>Paramecium</taxon>
    </lineage>
</organism>
<dbReference type="GO" id="GO:0006564">
    <property type="term" value="P:L-serine biosynthetic process"/>
    <property type="evidence" value="ECO:0007669"/>
    <property type="project" value="UniProtKB-KW"/>
</dbReference>
<reference evidence="11" key="1">
    <citation type="submission" date="2021-01" db="EMBL/GenBank/DDBJ databases">
        <authorList>
            <consortium name="Genoscope - CEA"/>
            <person name="William W."/>
        </authorList>
    </citation>
    <scope>NUCLEOTIDE SEQUENCE</scope>
</reference>
<sequence length="323" mass="36864">MILPDKLIQKAKSELKNWNQTSLSVLELSHRSAEYLSIHNKLLNDLRMLFNIPKNYQVMLMQGGATLQYSAVPMNLLNKNETAGYIVTGKYSQQAYEEAKKFCDPKIIALGEVPREDITYIFYVDNEMADGIQINQLSHCDDKIVVCDMTSSFGSKIINVEKFGCIFASLQYNLGIPGLCIVIIKDELIGQSDRTIPSMADYQLMKKNNSIYNTIPCYNVYITGLLTEYLLEIGLQQVEQEQLNKAKLIYDFIDKNQEQFSCHCSHINLRSNNSIVFYSNSDLHITNLFDSDIMIVEGNKITIQITIHTTIQKLEQVCQQLIL</sequence>
<comment type="cofactor">
    <cofactor evidence="1">
        <name>pyridoxal 5'-phosphate</name>
        <dbReference type="ChEBI" id="CHEBI:597326"/>
    </cofactor>
</comment>
<dbReference type="EC" id="2.6.1.52" evidence="4"/>
<evidence type="ECO:0000256" key="6">
    <source>
        <dbReference type="ARBA" id="ARBA00022605"/>
    </source>
</evidence>
<dbReference type="OrthoDB" id="1703350at2759"/>
<dbReference type="AlphaFoldDB" id="A0A8S1S9B6"/>
<dbReference type="NCBIfam" id="NF003764">
    <property type="entry name" value="PRK05355.1"/>
    <property type="match status" value="1"/>
</dbReference>
<dbReference type="PANTHER" id="PTHR43247:SF1">
    <property type="entry name" value="PHOSPHOSERINE AMINOTRANSFERASE"/>
    <property type="match status" value="1"/>
</dbReference>
<evidence type="ECO:0000259" key="10">
    <source>
        <dbReference type="Pfam" id="PF00266"/>
    </source>
</evidence>
<keyword evidence="6" id="KW-0028">Amino-acid biosynthesis</keyword>
<proteinExistence type="inferred from homology"/>
<feature type="domain" description="Aminotransferase class V" evidence="10">
    <location>
        <begin position="3"/>
        <end position="302"/>
    </location>
</feature>
<dbReference type="PANTHER" id="PTHR43247">
    <property type="entry name" value="PHOSPHOSERINE AMINOTRANSFERASE"/>
    <property type="match status" value="1"/>
</dbReference>
<keyword evidence="7" id="KW-0808">Transferase</keyword>
<dbReference type="FunFam" id="3.40.640.10:FF:000010">
    <property type="entry name" value="Phosphoserine aminotransferase"/>
    <property type="match status" value="1"/>
</dbReference>
<evidence type="ECO:0000256" key="3">
    <source>
        <dbReference type="ARBA" id="ARBA00006904"/>
    </source>
</evidence>
<dbReference type="PIRSF" id="PIRSF000525">
    <property type="entry name" value="SerC"/>
    <property type="match status" value="1"/>
</dbReference>
<comment type="caution">
    <text evidence="11">The sequence shown here is derived from an EMBL/GenBank/DDBJ whole genome shotgun (WGS) entry which is preliminary data.</text>
</comment>
<keyword evidence="5" id="KW-0032">Aminotransferase</keyword>
<evidence type="ECO:0000256" key="9">
    <source>
        <dbReference type="ARBA" id="ARBA00023299"/>
    </source>
</evidence>
<dbReference type="GO" id="GO:0030170">
    <property type="term" value="F:pyridoxal phosphate binding"/>
    <property type="evidence" value="ECO:0007669"/>
    <property type="project" value="TreeGrafter"/>
</dbReference>
<evidence type="ECO:0000313" key="11">
    <source>
        <dbReference type="EMBL" id="CAD8136365.1"/>
    </source>
</evidence>
<dbReference type="InterPro" id="IPR000192">
    <property type="entry name" value="Aminotrans_V_dom"/>
</dbReference>
<accession>A0A8S1S9B6</accession>
<dbReference type="Pfam" id="PF00266">
    <property type="entry name" value="Aminotran_5"/>
    <property type="match status" value="1"/>
</dbReference>
<evidence type="ECO:0000256" key="5">
    <source>
        <dbReference type="ARBA" id="ARBA00022576"/>
    </source>
</evidence>
<dbReference type="HAMAP" id="MF_00160">
    <property type="entry name" value="SerC_aminotrans_5"/>
    <property type="match status" value="1"/>
</dbReference>